<feature type="transmembrane region" description="Helical" evidence="1">
    <location>
        <begin position="133"/>
        <end position="157"/>
    </location>
</feature>
<keyword evidence="3" id="KW-1185">Reference proteome</keyword>
<feature type="transmembrane region" description="Helical" evidence="1">
    <location>
        <begin position="353"/>
        <end position="377"/>
    </location>
</feature>
<name>A0A1H3ACJ4_THIRO</name>
<protein>
    <recommendedName>
        <fullName evidence="4">Glycosyltransferase RgtA/B/C/D-like domain-containing protein</fullName>
    </recommendedName>
</protein>
<sequence>MPRVQAVAAASPSERVASVPDVCALSGRHALNLGLALVVFAFVPGALLGLPLFGDGAYYFFKVALDGVPLVPNLRVGAVLPQIPALAASWLIEDARLLRHIFSFAYGGLPAASLLLCWLVARKRAPELVLLPLLFMVANQINFSAVSELLVSLYLAWPFVLLAALAPHRRPTWMYGAALAPLLLVLHPLNFALAGLLSLVAVSREGTGGPSRRIWVRLALAFGVSALLRLVWTLIGANDYERSVTEPDSVARYLLPDTLSQGVLLTWVVVLALLVALRLVVGEGRRGGVERLLWPGFLLLPIVGILVAADILAGEGIKLKAALTFPIALLLMGLAVAIAGRPSAVADARGIRLLGRLVLVGALTVTLIATAKSAAWWTATRGLMNATASAETTCLPFGPEEPYALQWPWMAIIDDWATPMNALVFRAPWAIPLLLPGEGCRRLEQTGQARLSTWIRRPAAQLEATFGPLRSIGSP</sequence>
<dbReference type="EMBL" id="FNNZ01000019">
    <property type="protein sequence ID" value="SDX27191.1"/>
    <property type="molecule type" value="Genomic_DNA"/>
</dbReference>
<evidence type="ECO:0000313" key="2">
    <source>
        <dbReference type="EMBL" id="SDX27191.1"/>
    </source>
</evidence>
<proteinExistence type="predicted"/>
<keyword evidence="1" id="KW-1133">Transmembrane helix</keyword>
<dbReference type="Proteomes" id="UP000198816">
    <property type="component" value="Unassembled WGS sequence"/>
</dbReference>
<dbReference type="OrthoDB" id="5754363at2"/>
<dbReference type="STRING" id="1058.SAMN05421783_11923"/>
<evidence type="ECO:0000256" key="1">
    <source>
        <dbReference type="SAM" id="Phobius"/>
    </source>
</evidence>
<keyword evidence="1" id="KW-0812">Transmembrane</keyword>
<keyword evidence="1" id="KW-0472">Membrane</keyword>
<feature type="transmembrane region" description="Helical" evidence="1">
    <location>
        <begin position="292"/>
        <end position="313"/>
    </location>
</feature>
<reference evidence="3" key="1">
    <citation type="submission" date="2016-10" db="EMBL/GenBank/DDBJ databases">
        <authorList>
            <person name="Varghese N."/>
            <person name="Submissions S."/>
        </authorList>
    </citation>
    <scope>NUCLEOTIDE SEQUENCE [LARGE SCALE GENOMIC DNA]</scope>
    <source>
        <strain evidence="3">DSM 217</strain>
    </source>
</reference>
<evidence type="ECO:0008006" key="4">
    <source>
        <dbReference type="Google" id="ProtNLM"/>
    </source>
</evidence>
<gene>
    <name evidence="2" type="ORF">SAMN05421783_11923</name>
</gene>
<feature type="transmembrane region" description="Helical" evidence="1">
    <location>
        <begin position="319"/>
        <end position="341"/>
    </location>
</feature>
<feature type="transmembrane region" description="Helical" evidence="1">
    <location>
        <begin position="214"/>
        <end position="235"/>
    </location>
</feature>
<accession>A0A1H3ACJ4</accession>
<organism evidence="2 3">
    <name type="scientific">Thiocapsa roseopersicina</name>
    <dbReference type="NCBI Taxonomy" id="1058"/>
    <lineage>
        <taxon>Bacteria</taxon>
        <taxon>Pseudomonadati</taxon>
        <taxon>Pseudomonadota</taxon>
        <taxon>Gammaproteobacteria</taxon>
        <taxon>Chromatiales</taxon>
        <taxon>Chromatiaceae</taxon>
        <taxon>Thiocapsa</taxon>
    </lineage>
</organism>
<dbReference type="RefSeq" id="WP_093035296.1">
    <property type="nucleotide sequence ID" value="NZ_FNNZ01000019.1"/>
</dbReference>
<feature type="transmembrane region" description="Helical" evidence="1">
    <location>
        <begin position="259"/>
        <end position="280"/>
    </location>
</feature>
<feature type="transmembrane region" description="Helical" evidence="1">
    <location>
        <begin position="35"/>
        <end position="61"/>
    </location>
</feature>
<feature type="transmembrane region" description="Helical" evidence="1">
    <location>
        <begin position="177"/>
        <end position="202"/>
    </location>
</feature>
<evidence type="ECO:0000313" key="3">
    <source>
        <dbReference type="Proteomes" id="UP000198816"/>
    </source>
</evidence>
<dbReference type="AlphaFoldDB" id="A0A1H3ACJ4"/>
<feature type="transmembrane region" description="Helical" evidence="1">
    <location>
        <begin position="104"/>
        <end position="121"/>
    </location>
</feature>